<dbReference type="Pfam" id="PF07075">
    <property type="entry name" value="NamZ_N"/>
    <property type="match status" value="1"/>
</dbReference>
<dbReference type="Gene3D" id="3.40.50.12170">
    <property type="entry name" value="Uncharacterised protein PF07075, DUF1343"/>
    <property type="match status" value="1"/>
</dbReference>
<dbReference type="Pfam" id="PF20732">
    <property type="entry name" value="NamZ_C"/>
    <property type="match status" value="1"/>
</dbReference>
<name>A0A0N0M0W7_9GAMM</name>
<evidence type="ECO:0000256" key="1">
    <source>
        <dbReference type="SAM" id="SignalP"/>
    </source>
</evidence>
<evidence type="ECO:0000313" key="5">
    <source>
        <dbReference type="Proteomes" id="UP000037848"/>
    </source>
</evidence>
<evidence type="ECO:0008006" key="6">
    <source>
        <dbReference type="Google" id="ProtNLM"/>
    </source>
</evidence>
<dbReference type="GO" id="GO:0033922">
    <property type="term" value="F:peptidoglycan beta-N-acetylmuramidase activity"/>
    <property type="evidence" value="ECO:0007669"/>
    <property type="project" value="InterPro"/>
</dbReference>
<comment type="caution">
    <text evidence="4">The sequence shown here is derived from an EMBL/GenBank/DDBJ whole genome shotgun (WGS) entry which is preliminary data.</text>
</comment>
<reference evidence="4 5" key="1">
    <citation type="submission" date="2015-08" db="EMBL/GenBank/DDBJ databases">
        <title>Draft Genome Sequence of Pseudoalteromonas porphyrae UCD-SED14.</title>
        <authorList>
            <person name="Coil D.A."/>
            <person name="Jospin G."/>
            <person name="Lee R.D."/>
            <person name="Eisen J.A."/>
        </authorList>
    </citation>
    <scope>NUCLEOTIDE SEQUENCE [LARGE SCALE GENOMIC DNA]</scope>
    <source>
        <strain evidence="4 5">UCD-SED14</strain>
    </source>
</reference>
<organism evidence="4 5">
    <name type="scientific">Pseudoalteromonas porphyrae</name>
    <dbReference type="NCBI Taxonomy" id="187330"/>
    <lineage>
        <taxon>Bacteria</taxon>
        <taxon>Pseudomonadati</taxon>
        <taxon>Pseudomonadota</taxon>
        <taxon>Gammaproteobacteria</taxon>
        <taxon>Alteromonadales</taxon>
        <taxon>Pseudoalteromonadaceae</taxon>
        <taxon>Pseudoalteromonas</taxon>
    </lineage>
</organism>
<dbReference type="Gene3D" id="3.90.1150.140">
    <property type="match status" value="1"/>
</dbReference>
<accession>A0A0N0M0W7</accession>
<evidence type="ECO:0000313" key="4">
    <source>
        <dbReference type="EMBL" id="KPH64548.1"/>
    </source>
</evidence>
<protein>
    <recommendedName>
        <fullName evidence="6">DUF1343 domain-containing protein</fullName>
    </recommendedName>
</protein>
<dbReference type="InterPro" id="IPR008302">
    <property type="entry name" value="NamZ"/>
</dbReference>
<proteinExistence type="predicted"/>
<feature type="chain" id="PRO_5005855318" description="DUF1343 domain-containing protein" evidence="1">
    <location>
        <begin position="24"/>
        <end position="405"/>
    </location>
</feature>
<dbReference type="PROSITE" id="PS51257">
    <property type="entry name" value="PROKAR_LIPOPROTEIN"/>
    <property type="match status" value="1"/>
</dbReference>
<evidence type="ECO:0000259" key="3">
    <source>
        <dbReference type="Pfam" id="PF20732"/>
    </source>
</evidence>
<gene>
    <name evidence="4" type="ORF">ADS77_04510</name>
</gene>
<feature type="domain" description="Peptidoglycan beta-N-acetylmuramidase NamZ N-terminal" evidence="2">
    <location>
        <begin position="58"/>
        <end position="256"/>
    </location>
</feature>
<dbReference type="AlphaFoldDB" id="A0A0N0M0W7"/>
<feature type="domain" description="Peptidoglycan beta-N-acetylmuramidase NamZ C-terminal" evidence="3">
    <location>
        <begin position="261"/>
        <end position="399"/>
    </location>
</feature>
<keyword evidence="5" id="KW-1185">Reference proteome</keyword>
<feature type="signal peptide" evidence="1">
    <location>
        <begin position="1"/>
        <end position="23"/>
    </location>
</feature>
<evidence type="ECO:0000259" key="2">
    <source>
        <dbReference type="Pfam" id="PF07075"/>
    </source>
</evidence>
<dbReference type="InterPro" id="IPR048502">
    <property type="entry name" value="NamZ_N"/>
</dbReference>
<dbReference type="InterPro" id="IPR048503">
    <property type="entry name" value="NamZ_C"/>
</dbReference>
<dbReference type="STRING" id="187330.AMS58_12355"/>
<dbReference type="Proteomes" id="UP000037848">
    <property type="component" value="Unassembled WGS sequence"/>
</dbReference>
<dbReference type="PIRSF" id="PIRSF016719">
    <property type="entry name" value="UCP016719"/>
    <property type="match status" value="1"/>
</dbReference>
<keyword evidence="1" id="KW-0732">Signal</keyword>
<dbReference type="PATRIC" id="fig|187330.3.peg.2662"/>
<dbReference type="PANTHER" id="PTHR42915">
    <property type="entry name" value="HYPOTHETICAL 460 KDA PROTEIN IN FEUA-SIGW INTERGENIC REGION [PRECURSOR]"/>
    <property type="match status" value="1"/>
</dbReference>
<dbReference type="PANTHER" id="PTHR42915:SF1">
    <property type="entry name" value="PEPTIDOGLYCAN BETA-N-ACETYLMURAMIDASE NAMZ"/>
    <property type="match status" value="1"/>
</dbReference>
<dbReference type="EMBL" id="LHPH01000004">
    <property type="protein sequence ID" value="KPH64548.1"/>
    <property type="molecule type" value="Genomic_DNA"/>
</dbReference>
<sequence>MLLRVIILLQCLLLIACTDSNQAQSNAKATAMAIKSQPILVGAAQYEAYLGALKDKRVGLVVNQTSQVDGTHLVDLLRDKGVDVVKIFAPEHGFRGDYDAGAHVKNTTDTKTGIDVVSIYGSNKKPDPAVLSELDVIIFDIQDVGVRFYTYISSMHYMMEAAALHNLEFIVLDRPNPNIAYVDGPILEPQFRSFVGMHPIPVLHGMTVGELAKMIKGERWIDKAEQLKLRIIPVANYTRNTEYKVPIKPSPNLPNAQAINLYPSLCFFEATPITIGRGTDFAFQVIGYSPVGLGEFSFTPRAIKGASMNPKFKDVTVLGQDLRASAITGLDLNIFINAYTQLTQANQVFFERPDFMDKLAGTDKLRLAIKAGKSEQQIKQSWQAGLTTFMQKREPYLLYKYNSLY</sequence>
<dbReference type="OrthoDB" id="9801061at2"/>